<dbReference type="Pfam" id="PF13432">
    <property type="entry name" value="TPR_16"/>
    <property type="match status" value="1"/>
</dbReference>
<evidence type="ECO:0000313" key="3">
    <source>
        <dbReference type="Proteomes" id="UP000002274"/>
    </source>
</evidence>
<dbReference type="PANTHER" id="PTHR44809:SF1">
    <property type="entry name" value="PROTEIN O-MANNOSYL-TRANSFERASE TMTC1"/>
    <property type="match status" value="1"/>
</dbReference>
<dbReference type="Gene3D" id="1.25.40.10">
    <property type="entry name" value="Tetratricopeptide repeat domain"/>
    <property type="match status" value="4"/>
</dbReference>
<feature type="repeat" description="TPR" evidence="1">
    <location>
        <begin position="34"/>
        <end position="67"/>
    </location>
</feature>
<sequence length="587" mass="65732">MQQLQSAVQAYQGRDLDDAEAIFKQILAVNPKEPTALHLLGCIYKDRGQLQQAVELIQASIREDESNPIPFFNLGKILAIAGQHENAVGVFQESLKRNQQIPETWFCFANALREIGKTEEAKRAYRNALQLNPAHAGAAGNLGALLTDDGELDEAEKVLRRALASNPEDINCLVNLGILLKEEGEFEEAIASYRKAIEVKPDFEDAYFNLGLLLKEVEGKVEEASVFFQKAIAIYRKAIEVKPDSGQAYVNLVTVLNKDGRLDEARVAIECLLSLKPPDDRQSLDFSCGQLVLDWYRIRVNGLFWDVELKGFLASNSHLSAVRSTDAMCFPPLFLKDGKEDACRREFYEKGFVTQRGVISGSDCAALVDELPGIGLMSERLIQIVLERNILRSVVKSAFELSGFPHLIWNCICFAKGPDDKAHSDDWHLDNHYNIWTSKLIVYLNSQSDELGATELVEASLSKELSEKSDYTGLVTDRDFYIQCLSGLVDELGLEAESLDPPHYTFSPDEAGTGVWFCPARVLHRGVSPKKGLRHVLTFSLTPLPRDCQWSMEQCVEKSVEILRDKIKQGMEEIDINPFWSVSNRSV</sequence>
<dbReference type="STRING" id="59922.P9303_23981"/>
<evidence type="ECO:0000313" key="2">
    <source>
        <dbReference type="EMBL" id="ABM79131.1"/>
    </source>
</evidence>
<dbReference type="PROSITE" id="PS50293">
    <property type="entry name" value="TPR_REGION"/>
    <property type="match status" value="1"/>
</dbReference>
<dbReference type="SUPFAM" id="SSF48452">
    <property type="entry name" value="TPR-like"/>
    <property type="match status" value="2"/>
</dbReference>
<dbReference type="PANTHER" id="PTHR44809">
    <property type="match status" value="1"/>
</dbReference>
<dbReference type="SUPFAM" id="SSF51197">
    <property type="entry name" value="Clavaminate synthase-like"/>
    <property type="match status" value="1"/>
</dbReference>
<dbReference type="Pfam" id="PF13414">
    <property type="entry name" value="TPR_11"/>
    <property type="match status" value="1"/>
</dbReference>
<accession>A2CCC1</accession>
<proteinExistence type="predicted"/>
<dbReference type="Pfam" id="PF14559">
    <property type="entry name" value="TPR_19"/>
    <property type="match status" value="2"/>
</dbReference>
<reference evidence="2 3" key="1">
    <citation type="journal article" date="2007" name="PLoS Genet.">
        <title>Patterns and implications of gene gain and loss in the evolution of Prochlorococcus.</title>
        <authorList>
            <person name="Kettler G.C."/>
            <person name="Martiny A.C."/>
            <person name="Huang K."/>
            <person name="Zucker J."/>
            <person name="Coleman M.L."/>
            <person name="Rodrigue S."/>
            <person name="Chen F."/>
            <person name="Lapidus A."/>
            <person name="Ferriera S."/>
            <person name="Johnson J."/>
            <person name="Steglich C."/>
            <person name="Church G.M."/>
            <person name="Richardson P."/>
            <person name="Chisholm S.W."/>
        </authorList>
    </citation>
    <scope>NUCLEOTIDE SEQUENCE [LARGE SCALE GENOMIC DNA]</scope>
    <source>
        <strain evidence="2 3">MIT 9303</strain>
    </source>
</reference>
<keyword evidence="1" id="KW-0802">TPR repeat</keyword>
<organism evidence="2 3">
    <name type="scientific">Prochlorococcus marinus (strain MIT 9303)</name>
    <dbReference type="NCBI Taxonomy" id="59922"/>
    <lineage>
        <taxon>Bacteria</taxon>
        <taxon>Bacillati</taxon>
        <taxon>Cyanobacteriota</taxon>
        <taxon>Cyanophyceae</taxon>
        <taxon>Synechococcales</taxon>
        <taxon>Prochlorococcaceae</taxon>
        <taxon>Prochlorococcus</taxon>
    </lineage>
</organism>
<dbReference type="HOGENOM" id="CLU_439321_0_0_3"/>
<dbReference type="InterPro" id="IPR011990">
    <property type="entry name" value="TPR-like_helical_dom_sf"/>
</dbReference>
<protein>
    <submittedName>
        <fullName evidence="2">Uncharacterized protein</fullName>
    </submittedName>
</protein>
<dbReference type="KEGG" id="pmf:P9303_23981"/>
<dbReference type="InterPro" id="IPR052943">
    <property type="entry name" value="TMTC_O-mannosyl-trnsfr"/>
</dbReference>
<dbReference type="EMBL" id="CP000554">
    <property type="protein sequence ID" value="ABM79131.1"/>
    <property type="molecule type" value="Genomic_DNA"/>
</dbReference>
<dbReference type="AlphaFoldDB" id="A2CCC1"/>
<dbReference type="PROSITE" id="PS50005">
    <property type="entry name" value="TPR"/>
    <property type="match status" value="4"/>
</dbReference>
<dbReference type="SMART" id="SM00028">
    <property type="entry name" value="TPR"/>
    <property type="match status" value="7"/>
</dbReference>
<name>A2CCC1_PROM3</name>
<feature type="repeat" description="TPR" evidence="1">
    <location>
        <begin position="102"/>
        <end position="135"/>
    </location>
</feature>
<dbReference type="Proteomes" id="UP000002274">
    <property type="component" value="Chromosome"/>
</dbReference>
<feature type="repeat" description="TPR" evidence="1">
    <location>
        <begin position="170"/>
        <end position="203"/>
    </location>
</feature>
<dbReference type="BioCyc" id="PMAR59922:G1G80-2109-MONOMER"/>
<dbReference type="InterPro" id="IPR019734">
    <property type="entry name" value="TPR_rpt"/>
</dbReference>
<gene>
    <name evidence="2" type="ordered locus">P9303_23981</name>
</gene>
<feature type="repeat" description="TPR" evidence="1">
    <location>
        <begin position="136"/>
        <end position="169"/>
    </location>
</feature>
<evidence type="ECO:0000256" key="1">
    <source>
        <dbReference type="PROSITE-ProRule" id="PRU00339"/>
    </source>
</evidence>